<dbReference type="InterPro" id="IPR051158">
    <property type="entry name" value="Metallophosphoesterase_sf"/>
</dbReference>
<sequence length="255" mass="29398">MLKMIIVILLLLGIYGIFIEPHFMRVRNIQISQKQALKIAHFTDLHFCWHTSIRRFRKFAKNIVKNQPDMILFTGDLFDKVKWAKNKDWTALITMLYELEAPMGKFAIVGNHDFEDDKSDFAQEILEKSGFSILKNNSERVEKISLSGMDDLREGQPDFDIEPETADFSLLLIHEPDTVLKLKNSDKFDLIVAGHSHGGQIRIGNFRLRNEGSKAYDNGRYTLNDKTILYVNSGIGLTFLPIRFGVPPEIVYYEI</sequence>
<dbReference type="PANTHER" id="PTHR31302:SF25">
    <property type="entry name" value="PHOSPHOESTERASE"/>
    <property type="match status" value="1"/>
</dbReference>
<dbReference type="RefSeq" id="WP_213536372.1">
    <property type="nucleotide sequence ID" value="NZ_BOVQ01000006.1"/>
</dbReference>
<protein>
    <submittedName>
        <fullName evidence="2">Metallophosphoesterase</fullName>
    </submittedName>
</protein>
<dbReference type="SUPFAM" id="SSF56300">
    <property type="entry name" value="Metallo-dependent phosphatases"/>
    <property type="match status" value="1"/>
</dbReference>
<evidence type="ECO:0000313" key="3">
    <source>
        <dbReference type="Proteomes" id="UP001595987"/>
    </source>
</evidence>
<dbReference type="PANTHER" id="PTHR31302">
    <property type="entry name" value="TRANSMEMBRANE PROTEIN WITH METALLOPHOSPHOESTERASE DOMAIN-RELATED"/>
    <property type="match status" value="1"/>
</dbReference>
<gene>
    <name evidence="2" type="ORF">ACFO26_09780</name>
</gene>
<evidence type="ECO:0000259" key="1">
    <source>
        <dbReference type="Pfam" id="PF00149"/>
    </source>
</evidence>
<proteinExistence type="predicted"/>
<name>A0ABV9JEQ6_9LACT</name>
<reference evidence="3" key="1">
    <citation type="journal article" date="2019" name="Int. J. Syst. Evol. Microbiol.">
        <title>The Global Catalogue of Microorganisms (GCM) 10K type strain sequencing project: providing services to taxonomists for standard genome sequencing and annotation.</title>
        <authorList>
            <consortium name="The Broad Institute Genomics Platform"/>
            <consortium name="The Broad Institute Genome Sequencing Center for Infectious Disease"/>
            <person name="Wu L."/>
            <person name="Ma J."/>
        </authorList>
    </citation>
    <scope>NUCLEOTIDE SEQUENCE [LARGE SCALE GENOMIC DNA]</scope>
    <source>
        <strain evidence="3">CCUG 63287</strain>
    </source>
</reference>
<dbReference type="CDD" id="cd07385">
    <property type="entry name" value="MPP_YkuE_C"/>
    <property type="match status" value="1"/>
</dbReference>
<dbReference type="EMBL" id="JBHSGD010000008">
    <property type="protein sequence ID" value="MFC4653192.1"/>
    <property type="molecule type" value="Genomic_DNA"/>
</dbReference>
<comment type="caution">
    <text evidence="2">The sequence shown here is derived from an EMBL/GenBank/DDBJ whole genome shotgun (WGS) entry which is preliminary data.</text>
</comment>
<dbReference type="Proteomes" id="UP001595987">
    <property type="component" value="Unassembled WGS sequence"/>
</dbReference>
<dbReference type="InterPro" id="IPR029052">
    <property type="entry name" value="Metallo-depent_PP-like"/>
</dbReference>
<dbReference type="Gene3D" id="3.60.21.10">
    <property type="match status" value="1"/>
</dbReference>
<dbReference type="InterPro" id="IPR004843">
    <property type="entry name" value="Calcineurin-like_PHP"/>
</dbReference>
<keyword evidence="3" id="KW-1185">Reference proteome</keyword>
<evidence type="ECO:0000313" key="2">
    <source>
        <dbReference type="EMBL" id="MFC4653192.1"/>
    </source>
</evidence>
<dbReference type="Pfam" id="PF00149">
    <property type="entry name" value="Metallophos"/>
    <property type="match status" value="1"/>
</dbReference>
<organism evidence="2 3">
    <name type="scientific">Lactococcus nasutitermitis</name>
    <dbReference type="NCBI Taxonomy" id="1652957"/>
    <lineage>
        <taxon>Bacteria</taxon>
        <taxon>Bacillati</taxon>
        <taxon>Bacillota</taxon>
        <taxon>Bacilli</taxon>
        <taxon>Lactobacillales</taxon>
        <taxon>Streptococcaceae</taxon>
        <taxon>Lactococcus</taxon>
    </lineage>
</organism>
<accession>A0ABV9JEQ6</accession>
<feature type="domain" description="Calcineurin-like phosphoesterase" evidence="1">
    <location>
        <begin position="37"/>
        <end position="198"/>
    </location>
</feature>